<reference evidence="1" key="1">
    <citation type="submission" date="2016-08" db="EMBL/GenBank/DDBJ databases">
        <authorList>
            <person name="Ngugi D.K."/>
            <person name="Miyake S."/>
            <person name="Stingl U."/>
        </authorList>
    </citation>
    <scope>NUCLEOTIDE SEQUENCE</scope>
    <source>
        <strain evidence="1">SCG-B11WGA-EpuloA1</strain>
    </source>
</reference>
<organism evidence="1 2">
    <name type="scientific">Candidatus Epulonipiscium fishelsonii</name>
    <dbReference type="NCBI Taxonomy" id="77094"/>
    <lineage>
        <taxon>Bacteria</taxon>
        <taxon>Bacillati</taxon>
        <taxon>Bacillota</taxon>
        <taxon>Clostridia</taxon>
        <taxon>Lachnospirales</taxon>
        <taxon>Lachnospiraceae</taxon>
        <taxon>Candidatus Epulonipiscium</taxon>
    </lineage>
</organism>
<gene>
    <name evidence="1" type="ORF">AN396_00510</name>
</gene>
<protein>
    <submittedName>
        <fullName evidence="1">DNA (Cytosine-5-)-methyltransferase</fullName>
    </submittedName>
</protein>
<keyword evidence="2" id="KW-1185">Reference proteome</keyword>
<evidence type="ECO:0000313" key="1">
    <source>
        <dbReference type="EMBL" id="ONI42085.1"/>
    </source>
</evidence>
<dbReference type="EMBL" id="LJDB01000022">
    <property type="protein sequence ID" value="ONI42085.1"/>
    <property type="molecule type" value="Genomic_DNA"/>
</dbReference>
<name>A0ACC8XFE9_9FIRM</name>
<evidence type="ECO:0000313" key="2">
    <source>
        <dbReference type="Proteomes" id="UP000188605"/>
    </source>
</evidence>
<accession>A0ACC8XFE9</accession>
<dbReference type="Proteomes" id="UP000188605">
    <property type="component" value="Unassembled WGS sequence"/>
</dbReference>
<comment type="caution">
    <text evidence="1">The sequence shown here is derived from an EMBL/GenBank/DDBJ whole genome shotgun (WGS) entry which is preliminary data.</text>
</comment>
<sequence length="373" mass="42341">MTIYKTIDLCAGIGGIRRGFELTGKVKNVLSAENDKYACMTYEHLYNENPMNDITTDKFKELASNTNYDILLAGFPCQAFSAVGKKEGFRDATRGTIFFHISEILDLTRPKAFLLENVEGLITHKQGNTFNIILDTLINKLDYHIVGIHKSTTSNKFVFDRKHILLNAKNFGVPQNRPRIYLVGFDKKRYGSKIENILVLPQKRHDKPIYPDLNYVLEMKAEPSYYLSQGYMNTLKKHKKNQSQKGNGFGYMVVNEPHIKNPISNAILATGGSGKERNLVYDPQEEIIGLEVKGKQTPINSDCIRLMKPCEWGKLQGFIGYAFMKDGEDKFSFPVSVSNTQQYKQFGNSVAIPVIEEIATKIVQTLDEIDREE</sequence>
<proteinExistence type="predicted"/>